<dbReference type="AlphaFoldDB" id="A0A0F9JYA2"/>
<dbReference type="PANTHER" id="PTHR15020:SF50">
    <property type="entry name" value="UPF0659 PROTEIN YMR090W"/>
    <property type="match status" value="1"/>
</dbReference>
<dbReference type="EMBL" id="LAZR01015041">
    <property type="protein sequence ID" value="KKM14898.1"/>
    <property type="molecule type" value="Genomic_DNA"/>
</dbReference>
<organism evidence="2">
    <name type="scientific">marine sediment metagenome</name>
    <dbReference type="NCBI Taxonomy" id="412755"/>
    <lineage>
        <taxon>unclassified sequences</taxon>
        <taxon>metagenomes</taxon>
        <taxon>ecological metagenomes</taxon>
    </lineage>
</organism>
<proteinExistence type="predicted"/>
<feature type="domain" description="NAD(P)-binding" evidence="1">
    <location>
        <begin position="9"/>
        <end position="186"/>
    </location>
</feature>
<evidence type="ECO:0000313" key="2">
    <source>
        <dbReference type="EMBL" id="KKM14898.1"/>
    </source>
</evidence>
<accession>A0A0F9JYA2</accession>
<dbReference type="Gene3D" id="3.40.50.720">
    <property type="entry name" value="NAD(P)-binding Rossmann-like Domain"/>
    <property type="match status" value="1"/>
</dbReference>
<gene>
    <name evidence="2" type="ORF">LCGC14_1701500</name>
</gene>
<dbReference type="Pfam" id="PF13460">
    <property type="entry name" value="NAD_binding_10"/>
    <property type="match status" value="1"/>
</dbReference>
<comment type="caution">
    <text evidence="2">The sequence shown here is derived from an EMBL/GenBank/DDBJ whole genome shotgun (WGS) entry which is preliminary data.</text>
</comment>
<dbReference type="PANTHER" id="PTHR15020">
    <property type="entry name" value="FLAVIN REDUCTASE-RELATED"/>
    <property type="match status" value="1"/>
</dbReference>
<evidence type="ECO:0000259" key="1">
    <source>
        <dbReference type="Pfam" id="PF13460"/>
    </source>
</evidence>
<dbReference type="InterPro" id="IPR036291">
    <property type="entry name" value="NAD(P)-bd_dom_sf"/>
</dbReference>
<dbReference type="SUPFAM" id="SSF51735">
    <property type="entry name" value="NAD(P)-binding Rossmann-fold domains"/>
    <property type="match status" value="1"/>
</dbReference>
<dbReference type="InterPro" id="IPR016040">
    <property type="entry name" value="NAD(P)-bd_dom"/>
</dbReference>
<dbReference type="CDD" id="cd05243">
    <property type="entry name" value="SDR_a5"/>
    <property type="match status" value="1"/>
</dbReference>
<reference evidence="2" key="1">
    <citation type="journal article" date="2015" name="Nature">
        <title>Complex archaea that bridge the gap between prokaryotes and eukaryotes.</title>
        <authorList>
            <person name="Spang A."/>
            <person name="Saw J.H."/>
            <person name="Jorgensen S.L."/>
            <person name="Zaremba-Niedzwiedzka K."/>
            <person name="Martijn J."/>
            <person name="Lind A.E."/>
            <person name="van Eijk R."/>
            <person name="Schleper C."/>
            <person name="Guy L."/>
            <person name="Ettema T.J."/>
        </authorList>
    </citation>
    <scope>NUCLEOTIDE SEQUENCE</scope>
</reference>
<sequence length="200" mass="20959">MTMNILVAGATGKTGRQVLQALIDQGHKPTALVRESSDTSDLPHDVDLRNGDLTDLPSDVCDKMDVVIFAAGSGGATSAEMTDKVDRDGAKKLVDLAARSGVKRFVMLSSVGADQTNPTGELAHYLKAKHEADAHLKASGLTYAILRPVALTDDARHEDVTLGDDVDTSATAARADVAYLLAEAATTGRLDGQALNMQSS</sequence>
<protein>
    <recommendedName>
        <fullName evidence="1">NAD(P)-binding domain-containing protein</fullName>
    </recommendedName>
</protein>
<name>A0A0F9JYA2_9ZZZZ</name>